<dbReference type="Pfam" id="PF02775">
    <property type="entry name" value="TPP_enzyme_C"/>
    <property type="match status" value="1"/>
</dbReference>
<dbReference type="CDD" id="cd00568">
    <property type="entry name" value="TPP_enzymes"/>
    <property type="match status" value="1"/>
</dbReference>
<dbReference type="InterPro" id="IPR011766">
    <property type="entry name" value="TPP_enzyme_TPP-bd"/>
</dbReference>
<feature type="domain" description="Thiamine pyrophosphate enzyme N-terminal TPP-binding" evidence="7">
    <location>
        <begin position="8"/>
        <end position="121"/>
    </location>
</feature>
<dbReference type="Pfam" id="PF00205">
    <property type="entry name" value="TPP_enzyme_M"/>
    <property type="match status" value="1"/>
</dbReference>
<dbReference type="SUPFAM" id="SSF52518">
    <property type="entry name" value="Thiamin diphosphate-binding fold (THDP-binding)"/>
    <property type="match status" value="2"/>
</dbReference>
<accession>A0ABU3S1E4</accession>
<dbReference type="EMBL" id="JAWDID010000002">
    <property type="protein sequence ID" value="MDU0338541.1"/>
    <property type="molecule type" value="Genomic_DNA"/>
</dbReference>
<comment type="cofactor">
    <cofactor evidence="1">
        <name>thiamine diphosphate</name>
        <dbReference type="ChEBI" id="CHEBI:58937"/>
    </cofactor>
</comment>
<keyword evidence="9" id="KW-1185">Reference proteome</keyword>
<evidence type="ECO:0000259" key="6">
    <source>
        <dbReference type="Pfam" id="PF02775"/>
    </source>
</evidence>
<evidence type="ECO:0000256" key="4">
    <source>
        <dbReference type="RuleBase" id="RU362132"/>
    </source>
</evidence>
<comment type="similarity">
    <text evidence="2 4">Belongs to the TPP enzyme family.</text>
</comment>
<dbReference type="NCBIfam" id="NF004772">
    <property type="entry name" value="PRK06112.1"/>
    <property type="match status" value="1"/>
</dbReference>
<dbReference type="InterPro" id="IPR029035">
    <property type="entry name" value="DHS-like_NAD/FAD-binding_dom"/>
</dbReference>
<dbReference type="Gene3D" id="3.40.50.970">
    <property type="match status" value="2"/>
</dbReference>
<dbReference type="Proteomes" id="UP001254257">
    <property type="component" value="Unassembled WGS sequence"/>
</dbReference>
<keyword evidence="3 4" id="KW-0786">Thiamine pyrophosphate</keyword>
<dbReference type="InterPro" id="IPR012001">
    <property type="entry name" value="Thiamin_PyroP_enz_TPP-bd_dom"/>
</dbReference>
<evidence type="ECO:0000256" key="1">
    <source>
        <dbReference type="ARBA" id="ARBA00001964"/>
    </source>
</evidence>
<sequence>MIENQQPTVAEVLAAELQAAGVELIFGQGSPSALTLAAERRGLRQIGFRTENAGAAMADGFARASGRLGCIATQNGAAAALVAAGLTESFKASVPVLVLVQDVERSHVDRNAFQEFDHAALFASCTKWFRRVDDGARALEMLRKAILIATSGRPGPVALAIPADVLTERAPQLRAPRSVPAAFPALRQQPEPAAIAEAARLLATARMPIIVAGGGVHSSGAQAELAGLQQRFALGVATTIMGKGAVSEADPLSLGVVGSAMGPGSPSRAMRSLIRSADVVMFVGNRTNDNGTASWSLFPSGAAFIHIDVAVEETTRNYPALPLVGDARTTLHALSLAMAGLVDAEGGAARRRPLLAEAIAQARTTTAEEVAAVTKRSGDPLRPEHLMHVLQDRAPAETVFAADASYSSLWVSQYLQAREPGRRFLFPRGLAGIGWGYPLALGARLALPSTPVVAVVGDGGFSHCWAELECAVRHGIDVKLIVLNNAVLGFQRHAEMLRFGQATDICAITRIDHAMIARAVGCANATVASASELAAGLDAMFAAKGPFLLDVHVDPDAYPPIAGFARLQAS</sequence>
<dbReference type="PROSITE" id="PS00187">
    <property type="entry name" value="TPP_ENZYMES"/>
    <property type="match status" value="1"/>
</dbReference>
<gene>
    <name evidence="8" type="ORF">RKE40_01535</name>
</gene>
<dbReference type="InterPro" id="IPR029061">
    <property type="entry name" value="THDP-binding"/>
</dbReference>
<dbReference type="PANTHER" id="PTHR18968">
    <property type="entry name" value="THIAMINE PYROPHOSPHATE ENZYMES"/>
    <property type="match status" value="1"/>
</dbReference>
<proteinExistence type="inferred from homology"/>
<name>A0ABU3S1E4_9HYPH</name>
<comment type="caution">
    <text evidence="8">The sequence shown here is derived from an EMBL/GenBank/DDBJ whole genome shotgun (WGS) entry which is preliminary data.</text>
</comment>
<dbReference type="RefSeq" id="WP_316016489.1">
    <property type="nucleotide sequence ID" value="NZ_JAWDID010000002.1"/>
</dbReference>
<organism evidence="8 9">
    <name type="scientific">Bosea rubneri</name>
    <dbReference type="NCBI Taxonomy" id="3075434"/>
    <lineage>
        <taxon>Bacteria</taxon>
        <taxon>Pseudomonadati</taxon>
        <taxon>Pseudomonadota</taxon>
        <taxon>Alphaproteobacteria</taxon>
        <taxon>Hyphomicrobiales</taxon>
        <taxon>Boseaceae</taxon>
        <taxon>Bosea</taxon>
    </lineage>
</organism>
<dbReference type="Gene3D" id="3.40.50.1220">
    <property type="entry name" value="TPP-binding domain"/>
    <property type="match status" value="1"/>
</dbReference>
<reference evidence="8 9" key="1">
    <citation type="submission" date="2023-09" db="EMBL/GenBank/DDBJ databases">
        <title>Whole genome shotgun sequencing (WGS) of Bosea sp. ZW T0_25, isolated from stored onions (Allium cepa).</title>
        <authorList>
            <person name="Stoll D.A."/>
            <person name="Huch M."/>
        </authorList>
    </citation>
    <scope>NUCLEOTIDE SEQUENCE [LARGE SCALE GENOMIC DNA]</scope>
    <source>
        <strain evidence="8 9">ZW T0_25</strain>
    </source>
</reference>
<evidence type="ECO:0000313" key="9">
    <source>
        <dbReference type="Proteomes" id="UP001254257"/>
    </source>
</evidence>
<dbReference type="InterPro" id="IPR012000">
    <property type="entry name" value="Thiamin_PyroP_enz_cen_dom"/>
</dbReference>
<dbReference type="CDD" id="cd07035">
    <property type="entry name" value="TPP_PYR_POX_like"/>
    <property type="match status" value="1"/>
</dbReference>
<protein>
    <submittedName>
        <fullName evidence="8">Acetolactate synthase catalytic subunit</fullName>
    </submittedName>
</protein>
<evidence type="ECO:0000259" key="5">
    <source>
        <dbReference type="Pfam" id="PF00205"/>
    </source>
</evidence>
<evidence type="ECO:0000256" key="2">
    <source>
        <dbReference type="ARBA" id="ARBA00007812"/>
    </source>
</evidence>
<evidence type="ECO:0000313" key="8">
    <source>
        <dbReference type="EMBL" id="MDU0338541.1"/>
    </source>
</evidence>
<dbReference type="PANTHER" id="PTHR18968:SF13">
    <property type="entry name" value="ACETOLACTATE SYNTHASE CATALYTIC SUBUNIT, MITOCHONDRIAL"/>
    <property type="match status" value="1"/>
</dbReference>
<dbReference type="Pfam" id="PF02776">
    <property type="entry name" value="TPP_enzyme_N"/>
    <property type="match status" value="1"/>
</dbReference>
<dbReference type="InterPro" id="IPR000399">
    <property type="entry name" value="TPP-bd_CS"/>
</dbReference>
<feature type="domain" description="Thiamine pyrophosphate enzyme TPP-binding" evidence="6">
    <location>
        <begin position="404"/>
        <end position="551"/>
    </location>
</feature>
<dbReference type="InterPro" id="IPR045229">
    <property type="entry name" value="TPP_enz"/>
</dbReference>
<dbReference type="SUPFAM" id="SSF52467">
    <property type="entry name" value="DHS-like NAD/FAD-binding domain"/>
    <property type="match status" value="1"/>
</dbReference>
<evidence type="ECO:0000256" key="3">
    <source>
        <dbReference type="ARBA" id="ARBA00023052"/>
    </source>
</evidence>
<evidence type="ECO:0000259" key="7">
    <source>
        <dbReference type="Pfam" id="PF02776"/>
    </source>
</evidence>
<feature type="domain" description="Thiamine pyrophosphate enzyme central" evidence="5">
    <location>
        <begin position="195"/>
        <end position="334"/>
    </location>
</feature>